<dbReference type="Gene3D" id="3.40.50.300">
    <property type="entry name" value="P-loop containing nucleotide triphosphate hydrolases"/>
    <property type="match status" value="1"/>
</dbReference>
<gene>
    <name evidence="1" type="primary">bcsQ</name>
</gene>
<dbReference type="SUPFAM" id="SSF52540">
    <property type="entry name" value="P-loop containing nucleoside triphosphate hydrolases"/>
    <property type="match status" value="1"/>
</dbReference>
<keyword evidence="1" id="KW-0614">Plasmid</keyword>
<dbReference type="InterPro" id="IPR027417">
    <property type="entry name" value="P-loop_NTPase"/>
</dbReference>
<sequence length="247" mass="27209">MGFPKETLKIYFAYLKDLCNIAKGITKQGCVTMAIYAISISKGGVGKTTSGVHIIDEINPDVVFDLDLHNSLSVINRLRPDDKKWPIVTVSDKAELLAHLKKVDEEGKTAVIDCGGFDADINRVAIAVADVIIVPANDDVTEQIGLATFDTVLAEISKQTGRDIQAHVLMCKTQPNQKHFPDMDDTMKKVQHMTLLNGRLSYRKGRYGFTDSLRKGMGVTQIKHGRSSQAGREVIELVKELRALAES</sequence>
<dbReference type="InterPro" id="IPR050678">
    <property type="entry name" value="DNA_Partitioning_ATPase"/>
</dbReference>
<dbReference type="PANTHER" id="PTHR13696">
    <property type="entry name" value="P-LOOP CONTAINING NUCLEOSIDE TRIPHOSPHATE HYDROLASE"/>
    <property type="match status" value="1"/>
</dbReference>
<geneLocation type="plasmid" evidence="1">
    <name>p16005813B</name>
</geneLocation>
<accession>A0A4P8WAQ1</accession>
<organism evidence="1">
    <name type="scientific">Leclercia adecarboxylata</name>
    <dbReference type="NCBI Taxonomy" id="83655"/>
    <lineage>
        <taxon>Bacteria</taxon>
        <taxon>Pseudomonadati</taxon>
        <taxon>Pseudomonadota</taxon>
        <taxon>Gammaproteobacteria</taxon>
        <taxon>Enterobacterales</taxon>
        <taxon>Enterobacteriaceae</taxon>
        <taxon>Leclercia</taxon>
    </lineage>
</organism>
<dbReference type="EMBL" id="MK036884">
    <property type="protein sequence ID" value="QCS38856.1"/>
    <property type="molecule type" value="Genomic_DNA"/>
</dbReference>
<name>A0A4P8WAQ1_9ENTR</name>
<proteinExistence type="predicted"/>
<evidence type="ECO:0000313" key="1">
    <source>
        <dbReference type="EMBL" id="QCS38856.1"/>
    </source>
</evidence>
<protein>
    <submittedName>
        <fullName evidence="1">Cellulose biosynthesis protein BcsQ</fullName>
    </submittedName>
</protein>
<dbReference type="PANTHER" id="PTHR13696:SF96">
    <property type="entry name" value="COBQ_COBB_MIND_PARA NUCLEOTIDE BINDING DOMAIN-CONTAINING PROTEIN"/>
    <property type="match status" value="1"/>
</dbReference>
<dbReference type="AlphaFoldDB" id="A0A4P8WAQ1"/>
<reference evidence="1" key="1">
    <citation type="submission" date="2018-10" db="EMBL/GenBank/DDBJ databases">
        <authorList>
            <person name="Zhou D."/>
            <person name="Yin Z."/>
            <person name="Feng J."/>
        </authorList>
    </citation>
    <scope>NUCLEOTIDE SEQUENCE</scope>
    <source>
        <strain evidence="1">16005813</strain>
        <plasmid evidence="1">p16005813B</plasmid>
    </source>
</reference>